<dbReference type="PANTHER" id="PTHR19376:SF51">
    <property type="entry name" value="DNA-DIRECTED RNA POLYMERASE V SUBUNIT 1"/>
    <property type="match status" value="1"/>
</dbReference>
<sequence>MQLSEKGKIYSETLVKGMSLMFRGRYPSCDDYPAEEFGLVGNTLFRGLDPYQEMVHSISSREIIVRSTRGLTEPGTLFKNLMAILRDVIICYDGTVRNTSSNSIIQFEYGVNSANTASEFCAGDTVGVLAATAMSNPAYKAVLDSSASSISSWEMMKEILLCGVTFKNAISDRRVSLYLNNCDCGRKHCYENAALVVNNHLKKVTLKDTAIEFLIKYSSHMVRETLDVNPGPVGHIHLNKTQLVQSNISMHDIFEKCEETISLQRNKKKAGGMFRNIVLTFSECCSFGQSNKSKWTDVPCIQFLLRETTVDIERASLLLDDKVCPVLLDCWR</sequence>
<dbReference type="GO" id="GO:0003899">
    <property type="term" value="F:DNA-directed RNA polymerase activity"/>
    <property type="evidence" value="ECO:0007669"/>
    <property type="project" value="UniProtKB-EC"/>
</dbReference>
<gene>
    <name evidence="6" type="ORF">CASFOL_004445</name>
</gene>
<evidence type="ECO:0000256" key="4">
    <source>
        <dbReference type="ARBA" id="ARBA00022695"/>
    </source>
</evidence>
<dbReference type="PANTHER" id="PTHR19376">
    <property type="entry name" value="DNA-DIRECTED RNA POLYMERASE"/>
    <property type="match status" value="1"/>
</dbReference>
<keyword evidence="5" id="KW-0804">Transcription</keyword>
<name>A0ABD3EAH6_9LAMI</name>
<dbReference type="AlphaFoldDB" id="A0ABD3EAH6"/>
<dbReference type="EC" id="2.7.7.6" evidence="1"/>
<dbReference type="Proteomes" id="UP001632038">
    <property type="component" value="Unassembled WGS sequence"/>
</dbReference>
<keyword evidence="4" id="KW-0548">Nucleotidyltransferase</keyword>
<dbReference type="EMBL" id="JAVIJP010000006">
    <property type="protein sequence ID" value="KAL3651443.1"/>
    <property type="molecule type" value="Genomic_DNA"/>
</dbReference>
<dbReference type="GO" id="GO:0000428">
    <property type="term" value="C:DNA-directed RNA polymerase complex"/>
    <property type="evidence" value="ECO:0007669"/>
    <property type="project" value="UniProtKB-KW"/>
</dbReference>
<keyword evidence="7" id="KW-1185">Reference proteome</keyword>
<keyword evidence="3" id="KW-0808">Transferase</keyword>
<evidence type="ECO:0000256" key="1">
    <source>
        <dbReference type="ARBA" id="ARBA00012418"/>
    </source>
</evidence>
<comment type="caution">
    <text evidence="6">The sequence shown here is derived from an EMBL/GenBank/DDBJ whole genome shotgun (WGS) entry which is preliminary data.</text>
</comment>
<proteinExistence type="predicted"/>
<evidence type="ECO:0000256" key="5">
    <source>
        <dbReference type="ARBA" id="ARBA00023163"/>
    </source>
</evidence>
<dbReference type="Gene3D" id="6.20.50.80">
    <property type="match status" value="1"/>
</dbReference>
<protein>
    <recommendedName>
        <fullName evidence="1">DNA-directed RNA polymerase</fullName>
        <ecNumber evidence="1">2.7.7.6</ecNumber>
    </recommendedName>
</protein>
<accession>A0ABD3EAH6</accession>
<organism evidence="6 7">
    <name type="scientific">Castilleja foliolosa</name>
    <dbReference type="NCBI Taxonomy" id="1961234"/>
    <lineage>
        <taxon>Eukaryota</taxon>
        <taxon>Viridiplantae</taxon>
        <taxon>Streptophyta</taxon>
        <taxon>Embryophyta</taxon>
        <taxon>Tracheophyta</taxon>
        <taxon>Spermatophyta</taxon>
        <taxon>Magnoliopsida</taxon>
        <taxon>eudicotyledons</taxon>
        <taxon>Gunneridae</taxon>
        <taxon>Pentapetalae</taxon>
        <taxon>asterids</taxon>
        <taxon>lamiids</taxon>
        <taxon>Lamiales</taxon>
        <taxon>Orobanchaceae</taxon>
        <taxon>Pedicularideae</taxon>
        <taxon>Castillejinae</taxon>
        <taxon>Castilleja</taxon>
    </lineage>
</organism>
<dbReference type="InterPro" id="IPR045867">
    <property type="entry name" value="DNA-dir_RpoC_beta_prime"/>
</dbReference>
<reference evidence="7" key="1">
    <citation type="journal article" date="2024" name="IScience">
        <title>Strigolactones Initiate the Formation of Haustorium-like Structures in Castilleja.</title>
        <authorList>
            <person name="Buerger M."/>
            <person name="Peterson D."/>
            <person name="Chory J."/>
        </authorList>
    </citation>
    <scope>NUCLEOTIDE SEQUENCE [LARGE SCALE GENOMIC DNA]</scope>
</reference>
<dbReference type="SUPFAM" id="SSF64484">
    <property type="entry name" value="beta and beta-prime subunits of DNA dependent RNA-polymerase"/>
    <property type="match status" value="1"/>
</dbReference>
<evidence type="ECO:0000256" key="3">
    <source>
        <dbReference type="ARBA" id="ARBA00022679"/>
    </source>
</evidence>
<evidence type="ECO:0000313" key="6">
    <source>
        <dbReference type="EMBL" id="KAL3651443.1"/>
    </source>
</evidence>
<keyword evidence="2" id="KW-0240">DNA-directed RNA polymerase</keyword>
<evidence type="ECO:0000256" key="2">
    <source>
        <dbReference type="ARBA" id="ARBA00022478"/>
    </source>
</evidence>
<evidence type="ECO:0000313" key="7">
    <source>
        <dbReference type="Proteomes" id="UP001632038"/>
    </source>
</evidence>